<accession>A0AA50H1B1</accession>
<dbReference type="PROSITE" id="PS00685">
    <property type="entry name" value="NFYB_HAP3"/>
    <property type="match status" value="1"/>
</dbReference>
<dbReference type="SUPFAM" id="SSF51735">
    <property type="entry name" value="NAD(P)-binding Rossmann-fold domains"/>
    <property type="match status" value="1"/>
</dbReference>
<dbReference type="InterPro" id="IPR003958">
    <property type="entry name" value="CBFA_NFYB_domain"/>
</dbReference>
<dbReference type="SMART" id="SM00335">
    <property type="entry name" value="ANX"/>
    <property type="match status" value="3"/>
</dbReference>
<dbReference type="Gene3D" id="1.10.220.10">
    <property type="entry name" value="Annexin"/>
    <property type="match status" value="3"/>
</dbReference>
<dbReference type="InterPro" id="IPR037104">
    <property type="entry name" value="Annexin_sf"/>
</dbReference>
<dbReference type="FunFam" id="1.10.220.10:FF:000001">
    <property type="entry name" value="Annexin"/>
    <property type="match status" value="1"/>
</dbReference>
<dbReference type="GO" id="GO:0005739">
    <property type="term" value="C:mitochondrion"/>
    <property type="evidence" value="ECO:0007669"/>
    <property type="project" value="UniProtKB-SubCell"/>
</dbReference>
<dbReference type="PANTHER" id="PTHR43981">
    <property type="entry name" value="ENOYL-[ACYL-CARRIER-PROTEIN] REDUCTASE, MITOCHONDRIAL"/>
    <property type="match status" value="1"/>
</dbReference>
<evidence type="ECO:0000256" key="2">
    <source>
        <dbReference type="ARBA" id="ARBA00007831"/>
    </source>
</evidence>
<evidence type="ECO:0000256" key="8">
    <source>
        <dbReference type="ARBA" id="ARBA00023002"/>
    </source>
</evidence>
<dbReference type="CDD" id="cd08290">
    <property type="entry name" value="ETR"/>
    <property type="match status" value="1"/>
</dbReference>
<feature type="region of interest" description="Disordered" evidence="14">
    <location>
        <begin position="1"/>
        <end position="31"/>
    </location>
</feature>
<dbReference type="InterPro" id="IPR003956">
    <property type="entry name" value="Transcrpt_fac_NFYB/HAP3_CS"/>
</dbReference>
<evidence type="ECO:0000256" key="10">
    <source>
        <dbReference type="ARBA" id="ARBA00023125"/>
    </source>
</evidence>
<organism evidence="17">
    <name type="scientific">Zingiber officinale</name>
    <name type="common">Ginger</name>
    <name type="synonym">Amomum zingiber</name>
    <dbReference type="NCBI Taxonomy" id="94328"/>
    <lineage>
        <taxon>Eukaryota</taxon>
        <taxon>Viridiplantae</taxon>
        <taxon>Streptophyta</taxon>
        <taxon>Embryophyta</taxon>
        <taxon>Tracheophyta</taxon>
        <taxon>Spermatophyta</taxon>
        <taxon>Magnoliopsida</taxon>
        <taxon>Liliopsida</taxon>
        <taxon>Zingiberales</taxon>
        <taxon>Zingiberaceae</taxon>
        <taxon>Zingiber</taxon>
    </lineage>
</organism>
<dbReference type="Pfam" id="PF00808">
    <property type="entry name" value="CBFD_NFYB_HMF"/>
    <property type="match status" value="1"/>
</dbReference>
<dbReference type="PROSITE" id="PS51897">
    <property type="entry name" value="ANNEXIN_2"/>
    <property type="match status" value="2"/>
</dbReference>
<dbReference type="Pfam" id="PF08240">
    <property type="entry name" value="ADH_N"/>
    <property type="match status" value="1"/>
</dbReference>
<feature type="domain" description="Transcription factor CBF/NF-Y/archaeal histone" evidence="15">
    <location>
        <begin position="37"/>
        <end position="101"/>
    </location>
</feature>
<dbReference type="SUPFAM" id="SSF47113">
    <property type="entry name" value="Histone-fold"/>
    <property type="match status" value="1"/>
</dbReference>
<dbReference type="GO" id="GO:0005509">
    <property type="term" value="F:calcium ion binding"/>
    <property type="evidence" value="ECO:0007669"/>
    <property type="project" value="InterPro"/>
</dbReference>
<sequence>MAEVPASPPGGAGGGGGSHESGGDQSPRSSFREQDRFLPIANISRIMKKALPANAKIAKDAKETIQECVSEFISFITSEASDKCQREKRKTINGDDLLWAMATLGFEDYIEPLKLYLQKYREGDSKVSAKGDNSLKQDITSSHGGAQSGSISQGIDFDKPILSTVTLNYHWNYHISVYPVRPPVPAIGGYEGVGEVYSLGSGVSNLSVGDWVIPSPPSFGTWQTYIVKEENVWHKLDKGVPMEYAATVTVNPLYAMRDTIVQNGATSIVGQSIIQLAKNQGIHSVNILRDRAGSEEVKEKLKNLGADKDDLPEPTFGFNCVGGNAAPLVLKFLRDGGTMVTYGGMSKKPVTVSTSLFIFKVTSLIMVLKDVGKVQKRRDMRHGEVGSETTFVQENNNANGTKKVDLSQEKEMVKSSVYSHIDLNNNAKDATDGEKKKTKLEAAATAEAATTATFSVSKGESQKFPHPSAVLQRGISISMATFRVPDPVPSPSEDAERIWKACHGWGTDEQAIINVLAHRNAAQRHQISLAFEEQHNENLIKRLESELSGDFEARYDGEEIDVGVARSEAKTIQVAIDHHSFNHSEIIRILSTRSRAQLRATFNHYKDEFGASITKAMAFTANPPNEFAHALRTAIQCIISPLKYYVKVLRRAVCSKNTDEDALTRVVVMHAEKDLRMIKEMLYERTNVTLEHAIGKEVSGDYKAFLLALIGN</sequence>
<keyword evidence="9" id="KW-0805">Transcription regulation</keyword>
<dbReference type="InterPro" id="IPR011032">
    <property type="entry name" value="GroES-like_sf"/>
</dbReference>
<comment type="similarity">
    <text evidence="4">Belongs to the zinc-containing alcohol dehydrogenase family. Quinone oxidoreductase subfamily.</text>
</comment>
<dbReference type="Gene3D" id="3.90.180.10">
    <property type="entry name" value="Medium-chain alcohol dehydrogenases, catalytic domain"/>
    <property type="match status" value="1"/>
</dbReference>
<dbReference type="Gene3D" id="3.40.50.720">
    <property type="entry name" value="NAD(P)-binding Rossmann-like Domain"/>
    <property type="match status" value="1"/>
</dbReference>
<dbReference type="GO" id="GO:0005544">
    <property type="term" value="F:calcium-dependent phospholipid binding"/>
    <property type="evidence" value="ECO:0007669"/>
    <property type="project" value="InterPro"/>
</dbReference>
<dbReference type="GO" id="GO:0046982">
    <property type="term" value="F:protein heterodimerization activity"/>
    <property type="evidence" value="ECO:0007669"/>
    <property type="project" value="InterPro"/>
</dbReference>
<evidence type="ECO:0000256" key="11">
    <source>
        <dbReference type="ARBA" id="ARBA00023128"/>
    </source>
</evidence>
<dbReference type="GO" id="GO:0043565">
    <property type="term" value="F:sequence-specific DNA binding"/>
    <property type="evidence" value="ECO:0007669"/>
    <property type="project" value="InterPro"/>
</dbReference>
<comment type="similarity">
    <text evidence="2">Belongs to the annexin family.</text>
</comment>
<evidence type="ECO:0000256" key="13">
    <source>
        <dbReference type="ARBA" id="ARBA00023216"/>
    </source>
</evidence>
<dbReference type="Gene3D" id="1.10.20.10">
    <property type="entry name" value="Histone, subunit A"/>
    <property type="match status" value="1"/>
</dbReference>
<dbReference type="EMBL" id="OQ909790">
    <property type="protein sequence ID" value="WLQ69698.1"/>
    <property type="molecule type" value="mRNA"/>
</dbReference>
<evidence type="ECO:0000259" key="16">
    <source>
        <dbReference type="Pfam" id="PF08240"/>
    </source>
</evidence>
<keyword evidence="5" id="KW-0677">Repeat</keyword>
<dbReference type="PRINTS" id="PR00615">
    <property type="entry name" value="CCAATSUBUNTA"/>
</dbReference>
<evidence type="ECO:0000256" key="14">
    <source>
        <dbReference type="SAM" id="MobiDB-lite"/>
    </source>
</evidence>
<keyword evidence="7" id="KW-0809">Transit peptide</keyword>
<proteinExistence type="evidence at transcript level"/>
<keyword evidence="11" id="KW-0496">Mitochondrion</keyword>
<dbReference type="InterPro" id="IPR018502">
    <property type="entry name" value="Annexin_repeat"/>
</dbReference>
<dbReference type="InterPro" id="IPR036291">
    <property type="entry name" value="NAD(P)-bd_dom_sf"/>
</dbReference>
<dbReference type="InterPro" id="IPR051034">
    <property type="entry name" value="Mito_Enoyl-ACP_Reductase"/>
</dbReference>
<dbReference type="FunFam" id="1.10.220.10:FF:000005">
    <property type="entry name" value="Annexin"/>
    <property type="match status" value="1"/>
</dbReference>
<dbReference type="GO" id="GO:0016491">
    <property type="term" value="F:oxidoreductase activity"/>
    <property type="evidence" value="ECO:0007669"/>
    <property type="project" value="UniProtKB-KW"/>
</dbReference>
<dbReference type="GO" id="GO:0006355">
    <property type="term" value="P:regulation of DNA-templated transcription"/>
    <property type="evidence" value="ECO:0007669"/>
    <property type="project" value="InterPro"/>
</dbReference>
<evidence type="ECO:0000256" key="1">
    <source>
        <dbReference type="ARBA" id="ARBA00004173"/>
    </source>
</evidence>
<feature type="region of interest" description="Disordered" evidence="14">
    <location>
        <begin position="127"/>
        <end position="151"/>
    </location>
</feature>
<keyword evidence="12" id="KW-0804">Transcription</keyword>
<evidence type="ECO:0000256" key="5">
    <source>
        <dbReference type="ARBA" id="ARBA00022737"/>
    </source>
</evidence>
<evidence type="ECO:0000256" key="12">
    <source>
        <dbReference type="ARBA" id="ARBA00023163"/>
    </source>
</evidence>
<dbReference type="SUPFAM" id="SSF47874">
    <property type="entry name" value="Annexin"/>
    <property type="match status" value="1"/>
</dbReference>
<evidence type="ECO:0000256" key="7">
    <source>
        <dbReference type="ARBA" id="ARBA00022946"/>
    </source>
</evidence>
<dbReference type="FunFam" id="1.10.20.10:FF:000035">
    <property type="entry name" value="Nuclear transcription factor Y subunit B-3"/>
    <property type="match status" value="1"/>
</dbReference>
<comment type="subcellular location">
    <subcellularLocation>
        <location evidence="1">Mitochondrion</location>
    </subcellularLocation>
</comment>
<feature type="domain" description="Alcohol dehydrogenase-like N-terminal" evidence="16">
    <location>
        <begin position="180"/>
        <end position="213"/>
    </location>
</feature>
<evidence type="ECO:0000256" key="6">
    <source>
        <dbReference type="ARBA" id="ARBA00022857"/>
    </source>
</evidence>
<keyword evidence="8" id="KW-0560">Oxidoreductase</keyword>
<evidence type="ECO:0000259" key="15">
    <source>
        <dbReference type="Pfam" id="PF00808"/>
    </source>
</evidence>
<feature type="compositionally biased region" description="Low complexity" evidence="14">
    <location>
        <begin position="141"/>
        <end position="151"/>
    </location>
</feature>
<feature type="compositionally biased region" description="Gly residues" evidence="14">
    <location>
        <begin position="10"/>
        <end position="20"/>
    </location>
</feature>
<protein>
    <submittedName>
        <fullName evidence="17">NFY protein</fullName>
    </submittedName>
</protein>
<evidence type="ECO:0000256" key="9">
    <source>
        <dbReference type="ARBA" id="ARBA00023015"/>
    </source>
</evidence>
<comment type="similarity">
    <text evidence="3">Belongs to the NFYB/HAP3 subunit family.</text>
</comment>
<dbReference type="PANTHER" id="PTHR43981:SF2">
    <property type="entry name" value="ENOYL-[ACYL-CARRIER-PROTEIN] REDUCTASE, MITOCHONDRIAL"/>
    <property type="match status" value="1"/>
</dbReference>
<keyword evidence="6" id="KW-0521">NADP</keyword>
<dbReference type="InterPro" id="IPR013154">
    <property type="entry name" value="ADH-like_N"/>
</dbReference>
<dbReference type="SUPFAM" id="SSF50129">
    <property type="entry name" value="GroES-like"/>
    <property type="match status" value="1"/>
</dbReference>
<evidence type="ECO:0000256" key="3">
    <source>
        <dbReference type="ARBA" id="ARBA00009053"/>
    </source>
</evidence>
<dbReference type="InterPro" id="IPR009072">
    <property type="entry name" value="Histone-fold"/>
</dbReference>
<keyword evidence="10" id="KW-0238">DNA-binding</keyword>
<reference evidence="17" key="1">
    <citation type="submission" date="2023-04" db="EMBL/GenBank/DDBJ databases">
        <authorList>
            <person name="Xing H.-T."/>
            <person name="Li H.-L."/>
        </authorList>
    </citation>
    <scope>NUCLEOTIDE SEQUENCE</scope>
    <source>
        <strain evidence="17">Maker00020634</strain>
    </source>
</reference>
<keyword evidence="13" id="KW-0041">Annexin</keyword>
<dbReference type="AlphaFoldDB" id="A0AA50H1B1"/>
<evidence type="ECO:0000313" key="17">
    <source>
        <dbReference type="EMBL" id="WLQ69698.1"/>
    </source>
</evidence>
<evidence type="ECO:0000256" key="4">
    <source>
        <dbReference type="ARBA" id="ARBA00010371"/>
    </source>
</evidence>
<name>A0AA50H1B1_ZINOF</name>
<dbReference type="GO" id="GO:0006631">
    <property type="term" value="P:fatty acid metabolic process"/>
    <property type="evidence" value="ECO:0007669"/>
    <property type="project" value="TreeGrafter"/>
</dbReference>
<dbReference type="CDD" id="cd22907">
    <property type="entry name" value="HFD_NFYB"/>
    <property type="match status" value="1"/>
</dbReference>
<dbReference type="GO" id="GO:0005634">
    <property type="term" value="C:nucleus"/>
    <property type="evidence" value="ECO:0007669"/>
    <property type="project" value="InterPro"/>
</dbReference>
<dbReference type="FunFam" id="1.10.220.10:FF:000009">
    <property type="entry name" value="Annexin"/>
    <property type="match status" value="1"/>
</dbReference>
<dbReference type="Pfam" id="PF00191">
    <property type="entry name" value="Annexin"/>
    <property type="match status" value="3"/>
</dbReference>